<dbReference type="RefSeq" id="WP_191706830.1">
    <property type="nucleotide sequence ID" value="NZ_JACSQA010000006.1"/>
</dbReference>
<protein>
    <submittedName>
        <fullName evidence="1">DUF4304 domain-containing protein</fullName>
    </submittedName>
</protein>
<evidence type="ECO:0000313" key="1">
    <source>
        <dbReference type="EMBL" id="MBD8026330.1"/>
    </source>
</evidence>
<dbReference type="Pfam" id="PF14137">
    <property type="entry name" value="DUF4304"/>
    <property type="match status" value="1"/>
</dbReference>
<evidence type="ECO:0000313" key="2">
    <source>
        <dbReference type="Proteomes" id="UP000640930"/>
    </source>
</evidence>
<dbReference type="EMBL" id="JACSQA010000006">
    <property type="protein sequence ID" value="MBD8026330.1"/>
    <property type="molecule type" value="Genomic_DNA"/>
</dbReference>
<accession>A0ABR8XAL2</accession>
<comment type="caution">
    <text evidence="1">The sequence shown here is derived from an EMBL/GenBank/DDBJ whole genome shotgun (WGS) entry which is preliminary data.</text>
</comment>
<reference evidence="1 2" key="1">
    <citation type="submission" date="2020-08" db="EMBL/GenBank/DDBJ databases">
        <title>A Genomic Blueprint of the Chicken Gut Microbiome.</title>
        <authorList>
            <person name="Gilroy R."/>
            <person name="Ravi A."/>
            <person name="Getino M."/>
            <person name="Pursley I."/>
            <person name="Horton D.L."/>
            <person name="Alikhan N.-F."/>
            <person name="Baker D."/>
            <person name="Gharbi K."/>
            <person name="Hall N."/>
            <person name="Watson M."/>
            <person name="Adriaenssens E.M."/>
            <person name="Foster-Nyarko E."/>
            <person name="Jarju S."/>
            <person name="Secka A."/>
            <person name="Antonio M."/>
            <person name="Oren A."/>
            <person name="Chaudhuri R."/>
            <person name="La Ragione R.M."/>
            <person name="Hildebrand F."/>
            <person name="Pallen M.J."/>
        </authorList>
    </citation>
    <scope>NUCLEOTIDE SEQUENCE [LARGE SCALE GENOMIC DNA]</scope>
    <source>
        <strain evidence="1 2">Re31</strain>
    </source>
</reference>
<sequence>MASNSRLSINNALKKIVVPYLREQGFKGSFPHFRRKNDDNIDLITFQFNRYGGSFVVELAVCGIDGVTMSWGEEIPTNKVTAHDVNKRYRLGGAKSDDHWFDYENAKVEEDFELVALKVKSLLHVSDRQWMKNLFK</sequence>
<dbReference type="Proteomes" id="UP000640930">
    <property type="component" value="Unassembled WGS sequence"/>
</dbReference>
<dbReference type="InterPro" id="IPR025412">
    <property type="entry name" value="DUF4304"/>
</dbReference>
<gene>
    <name evidence="1" type="ORF">H9636_06630</name>
</gene>
<name>A0ABR8XAL2_9BACL</name>
<proteinExistence type="predicted"/>
<organism evidence="1 2">
    <name type="scientific">Ureibacillus galli</name>
    <dbReference type="NCBI Taxonomy" id="2762222"/>
    <lineage>
        <taxon>Bacteria</taxon>
        <taxon>Bacillati</taxon>
        <taxon>Bacillota</taxon>
        <taxon>Bacilli</taxon>
        <taxon>Bacillales</taxon>
        <taxon>Caryophanaceae</taxon>
        <taxon>Ureibacillus</taxon>
    </lineage>
</organism>
<keyword evidence="2" id="KW-1185">Reference proteome</keyword>